<evidence type="ECO:0000313" key="2">
    <source>
        <dbReference type="Proteomes" id="UP001392318"/>
    </source>
</evidence>
<proteinExistence type="predicted"/>
<organism evidence="1 2">
    <name type="scientific">Paraburkholderia unamae</name>
    <dbReference type="NCBI Taxonomy" id="219649"/>
    <lineage>
        <taxon>Bacteria</taxon>
        <taxon>Pseudomonadati</taxon>
        <taxon>Pseudomonadota</taxon>
        <taxon>Betaproteobacteria</taxon>
        <taxon>Burkholderiales</taxon>
        <taxon>Burkholderiaceae</taxon>
        <taxon>Paraburkholderia</taxon>
    </lineage>
</organism>
<reference evidence="1" key="1">
    <citation type="submission" date="2024-01" db="EMBL/GenBank/DDBJ databases">
        <title>The diversity of rhizobia nodulating Mimosa spp. in eleven states of Brazil covering several biomes is determined by host plant, location, and edaphic factors.</title>
        <authorList>
            <person name="Rouws L."/>
            <person name="Barauna A."/>
            <person name="Beukes C."/>
            <person name="De Faria S.M."/>
            <person name="Gross E."/>
            <person name="Dos Reis Junior F.B."/>
            <person name="Simon M."/>
            <person name="Maluk M."/>
            <person name="Odee D.W."/>
            <person name="Kenicer G."/>
            <person name="Young J.P.W."/>
            <person name="Reis V.M."/>
            <person name="Zilli J."/>
            <person name="James E.K."/>
        </authorList>
    </citation>
    <scope>NUCLEOTIDE SEQUENCE</scope>
    <source>
        <strain evidence="1">JPY452</strain>
    </source>
</reference>
<name>A0ACC6RRH0_9BURK</name>
<comment type="caution">
    <text evidence="1">The sequence shown here is derived from an EMBL/GenBank/DDBJ whole genome shotgun (WGS) entry which is preliminary data.</text>
</comment>
<dbReference type="Proteomes" id="UP001392318">
    <property type="component" value="Unassembled WGS sequence"/>
</dbReference>
<gene>
    <name evidence="1" type="ORF">VSR83_29465</name>
</gene>
<dbReference type="EMBL" id="JAYMRU010000026">
    <property type="protein sequence ID" value="MEM5404113.1"/>
    <property type="molecule type" value="Genomic_DNA"/>
</dbReference>
<sequence>MKTVMLCAHVIARAAEGGVAAEIVFGATYARAVQALAKRAVMDHAQWLKLELRDGHVIAAQPDAPVLHRS</sequence>
<keyword evidence="2" id="KW-1185">Reference proteome</keyword>
<evidence type="ECO:0000313" key="1">
    <source>
        <dbReference type="EMBL" id="MEM5404113.1"/>
    </source>
</evidence>
<accession>A0ACC6RRH0</accession>
<protein>
    <submittedName>
        <fullName evidence="1">Uncharacterized protein</fullName>
    </submittedName>
</protein>